<dbReference type="InterPro" id="IPR029068">
    <property type="entry name" value="Glyas_Bleomycin-R_OHBP_Dase"/>
</dbReference>
<evidence type="ECO:0000259" key="1">
    <source>
        <dbReference type="PROSITE" id="PS51819"/>
    </source>
</evidence>
<protein>
    <submittedName>
        <fullName evidence="2">Glyoxalase-like domain protein</fullName>
    </submittedName>
</protein>
<evidence type="ECO:0000313" key="3">
    <source>
        <dbReference type="Proteomes" id="UP000188729"/>
    </source>
</evidence>
<feature type="domain" description="VOC" evidence="1">
    <location>
        <begin position="5"/>
        <end position="128"/>
    </location>
</feature>
<dbReference type="AlphaFoldDB" id="A0A1V2ESP8"/>
<keyword evidence="3" id="KW-1185">Reference proteome</keyword>
<dbReference type="STRING" id="1915074.SPHI_22300"/>
<gene>
    <name evidence="2" type="ORF">SPHI_22300</name>
</gene>
<dbReference type="SUPFAM" id="SSF54593">
    <property type="entry name" value="Glyoxalase/Bleomycin resistance protein/Dihydroxybiphenyl dioxygenase"/>
    <property type="match status" value="1"/>
</dbReference>
<evidence type="ECO:0000313" key="2">
    <source>
        <dbReference type="EMBL" id="ONF95563.1"/>
    </source>
</evidence>
<accession>A0A1V2ESP8</accession>
<organism evidence="2 3">
    <name type="scientific">Sphingomonas jeddahensis</name>
    <dbReference type="NCBI Taxonomy" id="1915074"/>
    <lineage>
        <taxon>Bacteria</taxon>
        <taxon>Pseudomonadati</taxon>
        <taxon>Pseudomonadota</taxon>
        <taxon>Alphaproteobacteria</taxon>
        <taxon>Sphingomonadales</taxon>
        <taxon>Sphingomonadaceae</taxon>
        <taxon>Sphingomonas</taxon>
    </lineage>
</organism>
<name>A0A1V2ESP8_9SPHN</name>
<dbReference type="Pfam" id="PF18029">
    <property type="entry name" value="Glyoxalase_6"/>
    <property type="match status" value="1"/>
</dbReference>
<reference evidence="2 3" key="1">
    <citation type="submission" date="2016-11" db="EMBL/GenBank/DDBJ databases">
        <title>Genome sequence of Sphingomonas jeddahensis G39.</title>
        <authorList>
            <person name="Poehlein A."/>
            <person name="Wuebbeler J.H."/>
            <person name="Steinbuechel A."/>
            <person name="Daniel R."/>
        </authorList>
    </citation>
    <scope>NUCLEOTIDE SEQUENCE [LARGE SCALE GENOMIC DNA]</scope>
    <source>
        <strain evidence="2 3">G39</strain>
    </source>
</reference>
<dbReference type="Gene3D" id="3.10.180.10">
    <property type="entry name" value="2,3-Dihydroxybiphenyl 1,2-Dioxygenase, domain 1"/>
    <property type="match status" value="1"/>
</dbReference>
<comment type="caution">
    <text evidence="2">The sequence shown here is derived from an EMBL/GenBank/DDBJ whole genome shotgun (WGS) entry which is preliminary data.</text>
</comment>
<sequence length="138" mass="15025">MPAPARLIVNLDVPDLARAEAFYCRPFGLRVGRRLGARYVELLGLEAPLYLLETADGSVASASSPSRRDYRRQRTPVHLDIAVDDLDASCHTAIVAGAMDETGIRAAPYGRIATFADPFGHGFCLIEFNERGYDAIAT</sequence>
<dbReference type="InterPro" id="IPR037523">
    <property type="entry name" value="VOC_core"/>
</dbReference>
<dbReference type="RefSeq" id="WP_076745004.1">
    <property type="nucleotide sequence ID" value="NZ_MPSB01000010.1"/>
</dbReference>
<proteinExistence type="predicted"/>
<dbReference type="OrthoDB" id="5522469at2"/>
<dbReference type="InterPro" id="IPR041581">
    <property type="entry name" value="Glyoxalase_6"/>
</dbReference>
<dbReference type="CDD" id="cd06587">
    <property type="entry name" value="VOC"/>
    <property type="match status" value="1"/>
</dbReference>
<dbReference type="PROSITE" id="PS51819">
    <property type="entry name" value="VOC"/>
    <property type="match status" value="1"/>
</dbReference>
<dbReference type="Proteomes" id="UP000188729">
    <property type="component" value="Unassembled WGS sequence"/>
</dbReference>
<dbReference type="EMBL" id="MPSB01000010">
    <property type="protein sequence ID" value="ONF95563.1"/>
    <property type="molecule type" value="Genomic_DNA"/>
</dbReference>